<protein>
    <submittedName>
        <fullName evidence="2">Uncharacterized protein</fullName>
    </submittedName>
</protein>
<evidence type="ECO:0000313" key="3">
    <source>
        <dbReference type="Proteomes" id="UP001054945"/>
    </source>
</evidence>
<proteinExistence type="predicted"/>
<evidence type="ECO:0000313" key="2">
    <source>
        <dbReference type="EMBL" id="GIY04313.1"/>
    </source>
</evidence>
<accession>A0AAV4Q310</accession>
<keyword evidence="3" id="KW-1185">Reference proteome</keyword>
<sequence length="141" mass="16253">MNSINLSFRKHPPRINYTSQSTHNNNKAPLHLTPKLAKLSSPPPKYAPQGSEEPTFSNSWQIFHLLPLQAYRRGIKGLSIPRTVNLHLFLAGRERSNFPCPRRNSLLLGRQHKRQRFTPVTYCGNALTLYKRTLRPTILTR</sequence>
<dbReference type="EMBL" id="BPLR01005697">
    <property type="protein sequence ID" value="GIY04313.1"/>
    <property type="molecule type" value="Genomic_DNA"/>
</dbReference>
<feature type="compositionally biased region" description="Polar residues" evidence="1">
    <location>
        <begin position="16"/>
        <end position="27"/>
    </location>
</feature>
<dbReference type="Proteomes" id="UP001054945">
    <property type="component" value="Unassembled WGS sequence"/>
</dbReference>
<name>A0AAV4Q310_CAEEX</name>
<feature type="region of interest" description="Disordered" evidence="1">
    <location>
        <begin position="1"/>
        <end position="29"/>
    </location>
</feature>
<reference evidence="2 3" key="1">
    <citation type="submission" date="2021-06" db="EMBL/GenBank/DDBJ databases">
        <title>Caerostris extrusa draft genome.</title>
        <authorList>
            <person name="Kono N."/>
            <person name="Arakawa K."/>
        </authorList>
    </citation>
    <scope>NUCLEOTIDE SEQUENCE [LARGE SCALE GENOMIC DNA]</scope>
</reference>
<organism evidence="2 3">
    <name type="scientific">Caerostris extrusa</name>
    <name type="common">Bark spider</name>
    <name type="synonym">Caerostris bankana</name>
    <dbReference type="NCBI Taxonomy" id="172846"/>
    <lineage>
        <taxon>Eukaryota</taxon>
        <taxon>Metazoa</taxon>
        <taxon>Ecdysozoa</taxon>
        <taxon>Arthropoda</taxon>
        <taxon>Chelicerata</taxon>
        <taxon>Arachnida</taxon>
        <taxon>Araneae</taxon>
        <taxon>Araneomorphae</taxon>
        <taxon>Entelegynae</taxon>
        <taxon>Araneoidea</taxon>
        <taxon>Araneidae</taxon>
        <taxon>Caerostris</taxon>
    </lineage>
</organism>
<evidence type="ECO:0000256" key="1">
    <source>
        <dbReference type="SAM" id="MobiDB-lite"/>
    </source>
</evidence>
<gene>
    <name evidence="2" type="ORF">CEXT_263701</name>
</gene>
<dbReference type="AlphaFoldDB" id="A0AAV4Q310"/>
<comment type="caution">
    <text evidence="2">The sequence shown here is derived from an EMBL/GenBank/DDBJ whole genome shotgun (WGS) entry which is preliminary data.</text>
</comment>